<dbReference type="RefSeq" id="WP_306728993.1">
    <property type="nucleotide sequence ID" value="NZ_JAVDDT010000008.1"/>
</dbReference>
<name>A0ABU0W9B0_9GAMM</name>
<evidence type="ECO:0000313" key="3">
    <source>
        <dbReference type="Proteomes" id="UP001239019"/>
    </source>
</evidence>
<reference evidence="2 3" key="1">
    <citation type="submission" date="2023-08" db="EMBL/GenBank/DDBJ databases">
        <title>Whole-genome sequencing of halo(alkali)philic microorganisms from hypersaline lakes.</title>
        <authorList>
            <person name="Sorokin D.Y."/>
            <person name="Abbas B."/>
            <person name="Merkel A.Y."/>
        </authorList>
    </citation>
    <scope>NUCLEOTIDE SEQUENCE [LARGE SCALE GENOMIC DNA]</scope>
    <source>
        <strain evidence="2 3">AB-CW4</strain>
    </source>
</reference>
<dbReference type="InterPro" id="IPR025641">
    <property type="entry name" value="DUF4340"/>
</dbReference>
<evidence type="ECO:0000259" key="1">
    <source>
        <dbReference type="Pfam" id="PF14238"/>
    </source>
</evidence>
<keyword evidence="3" id="KW-1185">Reference proteome</keyword>
<protein>
    <submittedName>
        <fullName evidence="2">DUF4340 domain-containing protein</fullName>
    </submittedName>
</protein>
<comment type="caution">
    <text evidence="2">The sequence shown here is derived from an EMBL/GenBank/DDBJ whole genome shotgun (WGS) entry which is preliminary data.</text>
</comment>
<dbReference type="Proteomes" id="UP001239019">
    <property type="component" value="Unassembled WGS sequence"/>
</dbReference>
<sequence>MNIFLLGGLAVIGLLFWLAMDEEAGDEPLLDIPVGEIREVSARDDGGLLWRLVPTETGWRLTGEMAAPAHPERVRQMLVLLRAPVHGRYSVDDLDPARVGLDQPVLRIEVNGQALTVGDSEPVQRRRYVQRGDEILLVDELVYLQLARSGIVLVDNRLLPGGGPVEAIEFPGQTLARGEAGRWTLTPGGEAVAQLDEDDLARLARNWETAQSREAMGWMGETVDVPLIRVHQRDGRTRVFHVVEDSAAAVTLASPETGLRYRFPAGQRPALLLPDDDA</sequence>
<organism evidence="2 3">
    <name type="scientific">Natronospira bacteriovora</name>
    <dbReference type="NCBI Taxonomy" id="3069753"/>
    <lineage>
        <taxon>Bacteria</taxon>
        <taxon>Pseudomonadati</taxon>
        <taxon>Pseudomonadota</taxon>
        <taxon>Gammaproteobacteria</taxon>
        <taxon>Natronospirales</taxon>
        <taxon>Natronospiraceae</taxon>
        <taxon>Natronospira</taxon>
    </lineage>
</organism>
<gene>
    <name evidence="2" type="ORF">RBH19_11440</name>
</gene>
<evidence type="ECO:0000313" key="2">
    <source>
        <dbReference type="EMBL" id="MDQ2070493.1"/>
    </source>
</evidence>
<proteinExistence type="predicted"/>
<dbReference type="Pfam" id="PF14238">
    <property type="entry name" value="DUF4340"/>
    <property type="match status" value="1"/>
</dbReference>
<accession>A0ABU0W9B0</accession>
<feature type="domain" description="DUF4340" evidence="1">
    <location>
        <begin position="59"/>
        <end position="193"/>
    </location>
</feature>
<dbReference type="EMBL" id="JAVDDT010000008">
    <property type="protein sequence ID" value="MDQ2070493.1"/>
    <property type="molecule type" value="Genomic_DNA"/>
</dbReference>